<dbReference type="InterPro" id="IPR000219">
    <property type="entry name" value="DH_dom"/>
</dbReference>
<protein>
    <submittedName>
        <fullName evidence="4">PKHG3 protein</fullName>
    </submittedName>
</protein>
<feature type="domain" description="DH" evidence="3">
    <location>
        <begin position="1"/>
        <end position="158"/>
    </location>
</feature>
<dbReference type="Pfam" id="PF00621">
    <property type="entry name" value="RhoGEF"/>
    <property type="match status" value="1"/>
</dbReference>
<feature type="compositionally biased region" description="Acidic residues" evidence="2">
    <location>
        <begin position="450"/>
        <end position="459"/>
    </location>
</feature>
<dbReference type="OrthoDB" id="1594986at2759"/>
<dbReference type="InterPro" id="IPR035899">
    <property type="entry name" value="DBL_dom_sf"/>
</dbReference>
<sequence length="502" mass="55720">QGYLGKIIDAEEPLLRPEQVSALFGNIEDIYELSSNLLQNLESCANDPAAVAVCFVTRSQEFDIYTQYCNNYPNSVAALSECMRNKQQAKFFRECQEQMRHALPLGAYLLKPVQRILKYHLLLQEIAKHFEHKSGDDYEVVVEAIDTMTCVAWYINDMKRKHEHAIRQQEIQSLLLNWKGPDLTVYGELVLEGAFRVQRVRNERAFFLFDKALLITKRRGDHYVYKNHIPCSSLMLIESTRDSLCFSRRPAARAAPQARSAEEKRLWTHHIKRLILENHHAIIPQKAKEAILDMDLFRKCSRAPPRPCPRAAGPERYAVHPAAPPRLPRCSPERLKKSWSCQPLEEPRHGRRQSGESPTRPQCAARPSPASAAGMESGSCTGVTPHRAPRGRQRPGLGAGNTALTGVSPAPRAAPGAGPRGDAAGQAARARRAQAGTGSPSRDTPGPELCGEECAVEPAEDLHTLSSEEEEEEERALQAPGSILPPSVLAQASVIAERFGSS</sequence>
<dbReference type="CDD" id="cd13243">
    <property type="entry name" value="PH_PLEKHG1_G2_G3"/>
    <property type="match status" value="1"/>
</dbReference>
<dbReference type="Proteomes" id="UP000533954">
    <property type="component" value="Unassembled WGS sequence"/>
</dbReference>
<dbReference type="InterPro" id="IPR055251">
    <property type="entry name" value="SOS1_NGEF_PH"/>
</dbReference>
<dbReference type="Gene3D" id="1.20.900.10">
    <property type="entry name" value="Dbl homology (DH) domain"/>
    <property type="match status" value="1"/>
</dbReference>
<evidence type="ECO:0000313" key="4">
    <source>
        <dbReference type="EMBL" id="NXA40608.1"/>
    </source>
</evidence>
<dbReference type="GO" id="GO:2000114">
    <property type="term" value="P:regulation of establishment of cell polarity"/>
    <property type="evidence" value="ECO:0007669"/>
    <property type="project" value="TreeGrafter"/>
</dbReference>
<dbReference type="PANTHER" id="PTHR45924">
    <property type="entry name" value="FI17866P1"/>
    <property type="match status" value="1"/>
</dbReference>
<dbReference type="Gene3D" id="2.30.29.30">
    <property type="entry name" value="Pleckstrin-homology domain (PH domain)/Phosphotyrosine-binding domain (PTB)"/>
    <property type="match status" value="1"/>
</dbReference>
<dbReference type="EMBL" id="VZSX01000138">
    <property type="protein sequence ID" value="NXA40608.1"/>
    <property type="molecule type" value="Genomic_DNA"/>
</dbReference>
<dbReference type="AlphaFoldDB" id="A0A7K7VI44"/>
<dbReference type="PROSITE" id="PS50010">
    <property type="entry name" value="DH_2"/>
    <property type="match status" value="1"/>
</dbReference>
<evidence type="ECO:0000256" key="1">
    <source>
        <dbReference type="ARBA" id="ARBA00022553"/>
    </source>
</evidence>
<dbReference type="InterPro" id="IPR011993">
    <property type="entry name" value="PH-like_dom_sf"/>
</dbReference>
<reference evidence="4 5" key="1">
    <citation type="submission" date="2019-09" db="EMBL/GenBank/DDBJ databases">
        <title>Bird 10,000 Genomes (B10K) Project - Family phase.</title>
        <authorList>
            <person name="Zhang G."/>
        </authorList>
    </citation>
    <scope>NUCLEOTIDE SEQUENCE [LARGE SCALE GENOMIC DNA]</scope>
    <source>
        <strain evidence="4">B10K-LSUMZ-16893</strain>
    </source>
</reference>
<feature type="region of interest" description="Disordered" evidence="2">
    <location>
        <begin position="307"/>
        <end position="483"/>
    </location>
</feature>
<feature type="non-terminal residue" evidence="4">
    <location>
        <position position="502"/>
    </location>
</feature>
<organism evidence="4 5">
    <name type="scientific">Eudromia elegans</name>
    <name type="common">Elegant crested-tinamou</name>
    <dbReference type="NCBI Taxonomy" id="8805"/>
    <lineage>
        <taxon>Eukaryota</taxon>
        <taxon>Metazoa</taxon>
        <taxon>Chordata</taxon>
        <taxon>Craniata</taxon>
        <taxon>Vertebrata</taxon>
        <taxon>Euteleostomi</taxon>
        <taxon>Archelosauria</taxon>
        <taxon>Archosauria</taxon>
        <taxon>Dinosauria</taxon>
        <taxon>Saurischia</taxon>
        <taxon>Theropoda</taxon>
        <taxon>Coelurosauria</taxon>
        <taxon>Aves</taxon>
        <taxon>Palaeognathae</taxon>
        <taxon>Tinamiformes</taxon>
        <taxon>Tinamidae</taxon>
        <taxon>Eudromia</taxon>
    </lineage>
</organism>
<dbReference type="SMART" id="SM00233">
    <property type="entry name" value="PH"/>
    <property type="match status" value="1"/>
</dbReference>
<name>A0A7K7VI44_EUDEL</name>
<evidence type="ECO:0000313" key="5">
    <source>
        <dbReference type="Proteomes" id="UP000533954"/>
    </source>
</evidence>
<dbReference type="Pfam" id="PF22697">
    <property type="entry name" value="SOS1_NGEF_PH"/>
    <property type="match status" value="1"/>
</dbReference>
<keyword evidence="5" id="KW-1185">Reference proteome</keyword>
<proteinExistence type="predicted"/>
<dbReference type="GO" id="GO:0031267">
    <property type="term" value="F:small GTPase binding"/>
    <property type="evidence" value="ECO:0007669"/>
    <property type="project" value="TreeGrafter"/>
</dbReference>
<dbReference type="PANTHER" id="PTHR45924:SF4">
    <property type="entry name" value="PLECKSTRIN HOMOLOGY DOMAIN-CONTAINING FAMILY G MEMBER 3"/>
    <property type="match status" value="1"/>
</dbReference>
<accession>A0A7K7VI44</accession>
<feature type="compositionally biased region" description="Low complexity" evidence="2">
    <location>
        <begin position="409"/>
        <end position="436"/>
    </location>
</feature>
<gene>
    <name evidence="4" type="primary">Plekhg3</name>
    <name evidence="4" type="ORF">EUDELE_R14095</name>
</gene>
<dbReference type="GO" id="GO:0005085">
    <property type="term" value="F:guanyl-nucleotide exchange factor activity"/>
    <property type="evidence" value="ECO:0007669"/>
    <property type="project" value="InterPro"/>
</dbReference>
<dbReference type="SUPFAM" id="SSF50729">
    <property type="entry name" value="PH domain-like"/>
    <property type="match status" value="1"/>
</dbReference>
<evidence type="ECO:0000256" key="2">
    <source>
        <dbReference type="SAM" id="MobiDB-lite"/>
    </source>
</evidence>
<dbReference type="SMART" id="SM00325">
    <property type="entry name" value="RhoGEF"/>
    <property type="match status" value="1"/>
</dbReference>
<dbReference type="SUPFAM" id="SSF48065">
    <property type="entry name" value="DBL homology domain (DH-domain)"/>
    <property type="match status" value="1"/>
</dbReference>
<dbReference type="InterPro" id="IPR043324">
    <property type="entry name" value="PH_PLEKHG1_G2_G3"/>
</dbReference>
<evidence type="ECO:0000259" key="3">
    <source>
        <dbReference type="PROSITE" id="PS50010"/>
    </source>
</evidence>
<feature type="non-terminal residue" evidence="4">
    <location>
        <position position="1"/>
    </location>
</feature>
<dbReference type="InterPro" id="IPR001849">
    <property type="entry name" value="PH_domain"/>
</dbReference>
<dbReference type="CDD" id="cd00160">
    <property type="entry name" value="RhoGEF"/>
    <property type="match status" value="1"/>
</dbReference>
<comment type="caution">
    <text evidence="4">The sequence shown here is derived from an EMBL/GenBank/DDBJ whole genome shotgun (WGS) entry which is preliminary data.</text>
</comment>
<keyword evidence="1" id="KW-0597">Phosphoprotein</keyword>